<dbReference type="Proteomes" id="UP001165960">
    <property type="component" value="Unassembled WGS sequence"/>
</dbReference>
<sequence>MPHFEVLPPSNMDQAPATLPVDIDSGMEAIDLTDKETLSTKDSPFLKVTVVSHDYSKAASYRLSVETNLNQYKDQNLSDKDRTYSEFVTLHSFLQKNHPDVFVPVLPPLLVNDIVDPTKDNYDFRQNPLVDGPSFTDPVRHDIQIFLDRVTAHPILLKDTELQQFLTTSFKYVGSTQKSQTPSPIYPPVSDDRLNGKTRMKCMSFVTRIQELIMIYCNYNKEKRALASRLTALGAKLQALSTNEDNTHLLASLRRASAAICTDSLALRHGADIDGSVMTLRYIEFIGRQAQLTQSRIGYTSWVDSELTQAKKKVDTTRHSLVILKAAPVLRQERVSAALEDFEEAKKQESFREGQSNRLTERMPGEMKRFEENCNLDARVNFIRHARYQLALERYMLRPYKDALAEAKNLRAKLVTQPPPQSDSSGKAPSMIGATKESPIKPYIAAALLSQNN</sequence>
<evidence type="ECO:0000313" key="1">
    <source>
        <dbReference type="EMBL" id="KAJ9076179.1"/>
    </source>
</evidence>
<protein>
    <submittedName>
        <fullName evidence="1">Vacuolar protein sorting-associated protein 17</fullName>
    </submittedName>
</protein>
<gene>
    <name evidence="1" type="primary">VPS17_2</name>
    <name evidence="1" type="ORF">DSO57_1028683</name>
</gene>
<evidence type="ECO:0000313" key="2">
    <source>
        <dbReference type="Proteomes" id="UP001165960"/>
    </source>
</evidence>
<reference evidence="1" key="1">
    <citation type="submission" date="2022-04" db="EMBL/GenBank/DDBJ databases">
        <title>Genome of the entomopathogenic fungus Entomophthora muscae.</title>
        <authorList>
            <person name="Elya C."/>
            <person name="Lovett B.R."/>
            <person name="Lee E."/>
            <person name="Macias A.M."/>
            <person name="Hajek A.E."/>
            <person name="De Bivort B.L."/>
            <person name="Kasson M.T."/>
            <person name="De Fine Licht H.H."/>
            <person name="Stajich J.E."/>
        </authorList>
    </citation>
    <scope>NUCLEOTIDE SEQUENCE</scope>
    <source>
        <strain evidence="1">Berkeley</strain>
    </source>
</reference>
<proteinExistence type="predicted"/>
<name>A0ACC2TN83_9FUNG</name>
<comment type="caution">
    <text evidence="1">The sequence shown here is derived from an EMBL/GenBank/DDBJ whole genome shotgun (WGS) entry which is preliminary data.</text>
</comment>
<accession>A0ACC2TN83</accession>
<organism evidence="1 2">
    <name type="scientific">Entomophthora muscae</name>
    <dbReference type="NCBI Taxonomy" id="34485"/>
    <lineage>
        <taxon>Eukaryota</taxon>
        <taxon>Fungi</taxon>
        <taxon>Fungi incertae sedis</taxon>
        <taxon>Zoopagomycota</taxon>
        <taxon>Entomophthoromycotina</taxon>
        <taxon>Entomophthoromycetes</taxon>
        <taxon>Entomophthorales</taxon>
        <taxon>Entomophthoraceae</taxon>
        <taxon>Entomophthora</taxon>
    </lineage>
</organism>
<dbReference type="EMBL" id="QTSX02002313">
    <property type="protein sequence ID" value="KAJ9076179.1"/>
    <property type="molecule type" value="Genomic_DNA"/>
</dbReference>
<keyword evidence="2" id="KW-1185">Reference proteome</keyword>